<keyword evidence="1" id="KW-0175">Coiled coil</keyword>
<gene>
    <name evidence="3" type="ORF">EHAR0213_LOCUS8512</name>
</gene>
<name>A0A7S3JCU9_9SPIT</name>
<evidence type="ECO:0000256" key="2">
    <source>
        <dbReference type="SAM" id="MobiDB-lite"/>
    </source>
</evidence>
<dbReference type="InterPro" id="IPR020339">
    <property type="entry name" value="C20orf85-like"/>
</dbReference>
<proteinExistence type="predicted"/>
<dbReference type="AlphaFoldDB" id="A0A7S3JCU9"/>
<accession>A0A7S3JCU9</accession>
<reference evidence="3" key="1">
    <citation type="submission" date="2021-01" db="EMBL/GenBank/DDBJ databases">
        <authorList>
            <person name="Corre E."/>
            <person name="Pelletier E."/>
            <person name="Niang G."/>
            <person name="Scheremetjew M."/>
            <person name="Finn R."/>
            <person name="Kale V."/>
            <person name="Holt S."/>
            <person name="Cochrane G."/>
            <person name="Meng A."/>
            <person name="Brown T."/>
            <person name="Cohen L."/>
        </authorList>
    </citation>
    <scope>NUCLEOTIDE SEQUENCE</scope>
    <source>
        <strain evidence="3">FSP1.4</strain>
    </source>
</reference>
<dbReference type="EMBL" id="HBII01020533">
    <property type="protein sequence ID" value="CAE0349600.1"/>
    <property type="molecule type" value="Transcribed_RNA"/>
</dbReference>
<feature type="region of interest" description="Disordered" evidence="2">
    <location>
        <begin position="109"/>
        <end position="129"/>
    </location>
</feature>
<evidence type="ECO:0000313" key="3">
    <source>
        <dbReference type="EMBL" id="CAE0349600.1"/>
    </source>
</evidence>
<sequence length="129" mass="15008">MEKSKGGDILPGRKKDISIVAEDQNWRSYINNELMCTEIWQQNWGFLAEKGDASEMEKGLTKEEKIRKLEEELKDMNDKKLKKLQTTNAGYGTGGRDLEKFRLAHLHKVRNEELQPVPRRPKKNKPAKE</sequence>
<organism evidence="3">
    <name type="scientific">Euplotes harpa</name>
    <dbReference type="NCBI Taxonomy" id="151035"/>
    <lineage>
        <taxon>Eukaryota</taxon>
        <taxon>Sar</taxon>
        <taxon>Alveolata</taxon>
        <taxon>Ciliophora</taxon>
        <taxon>Intramacronucleata</taxon>
        <taxon>Spirotrichea</taxon>
        <taxon>Hypotrichia</taxon>
        <taxon>Euplotida</taxon>
        <taxon>Euplotidae</taxon>
        <taxon>Euplotes</taxon>
    </lineage>
</organism>
<evidence type="ECO:0000256" key="1">
    <source>
        <dbReference type="SAM" id="Coils"/>
    </source>
</evidence>
<feature type="compositionally biased region" description="Basic residues" evidence="2">
    <location>
        <begin position="119"/>
        <end position="129"/>
    </location>
</feature>
<dbReference type="Pfam" id="PF14945">
    <property type="entry name" value="LLC1"/>
    <property type="match status" value="1"/>
</dbReference>
<feature type="coiled-coil region" evidence="1">
    <location>
        <begin position="59"/>
        <end position="86"/>
    </location>
</feature>
<protein>
    <submittedName>
        <fullName evidence="3">Uncharacterized protein</fullName>
    </submittedName>
</protein>